<evidence type="ECO:0008006" key="2">
    <source>
        <dbReference type="Google" id="ProtNLM"/>
    </source>
</evidence>
<sequence>VYPVFGGSVNGEQYEETIMQDVYPALDEAARKLKLKEVELQEDNASPHQTVREKLKKHGAERASVWVGRKAKITYVKQSAKSPDLNADDLYVWRVLNRHVQKRLWKEYRWQRKTTELMWECIQHAWEHALTPAKIECAFRLMTPVMECIKAAKGGNKFTIPHTGIRKQMRAEGWDI</sequence>
<dbReference type="Gene3D" id="3.30.420.10">
    <property type="entry name" value="Ribonuclease H-like superfamily/Ribonuclease H"/>
    <property type="match status" value="1"/>
</dbReference>
<feature type="non-terminal residue" evidence="1">
    <location>
        <position position="1"/>
    </location>
</feature>
<accession>A0A382EET7</accession>
<name>A0A382EET7_9ZZZZ</name>
<dbReference type="InterPro" id="IPR036397">
    <property type="entry name" value="RNaseH_sf"/>
</dbReference>
<dbReference type="AlphaFoldDB" id="A0A382EET7"/>
<reference evidence="1" key="1">
    <citation type="submission" date="2018-05" db="EMBL/GenBank/DDBJ databases">
        <authorList>
            <person name="Lanie J.A."/>
            <person name="Ng W.-L."/>
            <person name="Kazmierczak K.M."/>
            <person name="Andrzejewski T.M."/>
            <person name="Davidsen T.M."/>
            <person name="Wayne K.J."/>
            <person name="Tettelin H."/>
            <person name="Glass J.I."/>
            <person name="Rusch D."/>
            <person name="Podicherti R."/>
            <person name="Tsui H.-C.T."/>
            <person name="Winkler M.E."/>
        </authorList>
    </citation>
    <scope>NUCLEOTIDE SEQUENCE</scope>
</reference>
<dbReference type="GO" id="GO:0003676">
    <property type="term" value="F:nucleic acid binding"/>
    <property type="evidence" value="ECO:0007669"/>
    <property type="project" value="InterPro"/>
</dbReference>
<organism evidence="1">
    <name type="scientific">marine metagenome</name>
    <dbReference type="NCBI Taxonomy" id="408172"/>
    <lineage>
        <taxon>unclassified sequences</taxon>
        <taxon>metagenomes</taxon>
        <taxon>ecological metagenomes</taxon>
    </lineage>
</organism>
<protein>
    <recommendedName>
        <fullName evidence="2">Tc1-like transposase DDE domain-containing protein</fullName>
    </recommendedName>
</protein>
<proteinExistence type="predicted"/>
<evidence type="ECO:0000313" key="1">
    <source>
        <dbReference type="EMBL" id="SVB48387.1"/>
    </source>
</evidence>
<gene>
    <name evidence="1" type="ORF">METZ01_LOCUS201241</name>
</gene>
<dbReference type="EMBL" id="UINC01043817">
    <property type="protein sequence ID" value="SVB48387.1"/>
    <property type="molecule type" value="Genomic_DNA"/>
</dbReference>